<feature type="compositionally biased region" description="Low complexity" evidence="1">
    <location>
        <begin position="13"/>
        <end position="22"/>
    </location>
</feature>
<feature type="compositionally biased region" description="Polar residues" evidence="1">
    <location>
        <begin position="1"/>
        <end position="12"/>
    </location>
</feature>
<evidence type="ECO:0000256" key="1">
    <source>
        <dbReference type="SAM" id="MobiDB-lite"/>
    </source>
</evidence>
<name>G7Y7T5_CLOSI</name>
<accession>G7Y7T5</accession>
<dbReference type="EMBL" id="DF142925">
    <property type="protein sequence ID" value="GAA49020.1"/>
    <property type="molecule type" value="Genomic_DNA"/>
</dbReference>
<dbReference type="Proteomes" id="UP000008909">
    <property type="component" value="Unassembled WGS sequence"/>
</dbReference>
<sequence>MSVNVTKTVGSLSASTAATTSSPTEFDFDSESGRTFESWFKKYENSIVPTGTTGAQLWSKASQKRILQRQPQELAQASIRQRTQTGAVTVTFRTKSASRRKFVTQPATLYRRSEPFGLQSKVYADRSTTIRKVKSRDSTTVTYRPDADSRIWEYSPRLTHGRILRQARPTTRITRTATSRDPTSDSRLRILFSRRNYKLPLNNVVFTEEDIRQLLHKRNPFSASGPDKVHPRILKETSLTLAKHFYLVFRQPHDEGNLLSA</sequence>
<evidence type="ECO:0000313" key="2">
    <source>
        <dbReference type="EMBL" id="GAA49020.1"/>
    </source>
</evidence>
<proteinExistence type="predicted"/>
<reference key="2">
    <citation type="submission" date="2011-10" db="EMBL/GenBank/DDBJ databases">
        <title>The genome and transcriptome sequence of Clonorchis sinensis provide insights into the carcinogenic liver fluke.</title>
        <authorList>
            <person name="Wang X."/>
            <person name="Huang Y."/>
            <person name="Chen W."/>
            <person name="Liu H."/>
            <person name="Guo L."/>
            <person name="Chen Y."/>
            <person name="Luo F."/>
            <person name="Zhou W."/>
            <person name="Sun J."/>
            <person name="Mao Q."/>
            <person name="Liang P."/>
            <person name="Zhou C."/>
            <person name="Tian Y."/>
            <person name="Men J."/>
            <person name="Lv X."/>
            <person name="Huang L."/>
            <person name="Zhou J."/>
            <person name="Hu Y."/>
            <person name="Li R."/>
            <person name="Zhang F."/>
            <person name="Lei H."/>
            <person name="Li X."/>
            <person name="Hu X."/>
            <person name="Liang C."/>
            <person name="Xu J."/>
            <person name="Wu Z."/>
            <person name="Yu X."/>
        </authorList>
    </citation>
    <scope>NUCLEOTIDE SEQUENCE</scope>
    <source>
        <strain>Henan</strain>
    </source>
</reference>
<keyword evidence="3" id="KW-1185">Reference proteome</keyword>
<feature type="region of interest" description="Disordered" evidence="1">
    <location>
        <begin position="1"/>
        <end position="27"/>
    </location>
</feature>
<reference evidence="2" key="1">
    <citation type="journal article" date="2011" name="Genome Biol.">
        <title>The draft genome of the carcinogenic human liver fluke Clonorchis sinensis.</title>
        <authorList>
            <person name="Wang X."/>
            <person name="Chen W."/>
            <person name="Huang Y."/>
            <person name="Sun J."/>
            <person name="Men J."/>
            <person name="Liu H."/>
            <person name="Luo F."/>
            <person name="Guo L."/>
            <person name="Lv X."/>
            <person name="Deng C."/>
            <person name="Zhou C."/>
            <person name="Fan Y."/>
            <person name="Li X."/>
            <person name="Huang L."/>
            <person name="Hu Y."/>
            <person name="Liang C."/>
            <person name="Hu X."/>
            <person name="Xu J."/>
            <person name="Yu X."/>
        </authorList>
    </citation>
    <scope>NUCLEOTIDE SEQUENCE [LARGE SCALE GENOMIC DNA]</scope>
    <source>
        <strain evidence="2">Henan</strain>
    </source>
</reference>
<protein>
    <submittedName>
        <fullName evidence="2">Uncharacterized protein</fullName>
    </submittedName>
</protein>
<dbReference type="AlphaFoldDB" id="G7Y7T5"/>
<organism evidence="2 3">
    <name type="scientific">Clonorchis sinensis</name>
    <name type="common">Chinese liver fluke</name>
    <dbReference type="NCBI Taxonomy" id="79923"/>
    <lineage>
        <taxon>Eukaryota</taxon>
        <taxon>Metazoa</taxon>
        <taxon>Spiralia</taxon>
        <taxon>Lophotrochozoa</taxon>
        <taxon>Platyhelminthes</taxon>
        <taxon>Trematoda</taxon>
        <taxon>Digenea</taxon>
        <taxon>Opisthorchiida</taxon>
        <taxon>Opisthorchiata</taxon>
        <taxon>Opisthorchiidae</taxon>
        <taxon>Clonorchis</taxon>
    </lineage>
</organism>
<evidence type="ECO:0000313" key="3">
    <source>
        <dbReference type="Proteomes" id="UP000008909"/>
    </source>
</evidence>
<gene>
    <name evidence="2" type="ORF">CLF_102386</name>
</gene>